<dbReference type="PROSITE" id="PS50850">
    <property type="entry name" value="MFS"/>
    <property type="match status" value="1"/>
</dbReference>
<dbReference type="InterPro" id="IPR011701">
    <property type="entry name" value="MFS"/>
</dbReference>
<dbReference type="InterPro" id="IPR005829">
    <property type="entry name" value="Sugar_transporter_CS"/>
</dbReference>
<name>A0A0M0BMK5_9ARCH</name>
<feature type="transmembrane region" description="Helical" evidence="7">
    <location>
        <begin position="72"/>
        <end position="95"/>
    </location>
</feature>
<dbReference type="SUPFAM" id="SSF103473">
    <property type="entry name" value="MFS general substrate transporter"/>
    <property type="match status" value="1"/>
</dbReference>
<dbReference type="EMBL" id="LFWZ01000051">
    <property type="protein sequence ID" value="KON29783.1"/>
    <property type="molecule type" value="Genomic_DNA"/>
</dbReference>
<evidence type="ECO:0000256" key="2">
    <source>
        <dbReference type="ARBA" id="ARBA00022448"/>
    </source>
</evidence>
<dbReference type="Pfam" id="PF07690">
    <property type="entry name" value="MFS_1"/>
    <property type="match status" value="1"/>
</dbReference>
<dbReference type="GO" id="GO:0022857">
    <property type="term" value="F:transmembrane transporter activity"/>
    <property type="evidence" value="ECO:0007669"/>
    <property type="project" value="InterPro"/>
</dbReference>
<dbReference type="Gene3D" id="1.20.1250.20">
    <property type="entry name" value="MFS general substrate transporter like domains"/>
    <property type="match status" value="1"/>
</dbReference>
<sequence>MSMPRIYFELILIGFIIMAGMSLPSSFLPILADSLDPSGLLVGLVVSAWFLSRIFLEIPAGIISDRLGRRRLLIFGIGLSVMGPLLCAVAGNIYLLIIGRAVWGLGTAFYFMNNMALLIDLFPSRTRGRALGVFQGIEFIGSFIGAPIGAYLAVYMSYNQVFYVTLALTVTSLLIALTSRSMKMAEPSSAPRPKPPLRDVLSSLRDWSIAAVCVCNLFRMFIRQGIFQTVLQLYLKRYLMFPLEHIGIVLSLSIAGQVISVLAAGVLSDRFGRKPVLITGYVTSVATLYAFTVIKGLNLMLLVSFLSGLGEGFSLTTLMALFSDIMPSSVRGGAIGLYRTFQDVGGVVGPVALMLVYTAFSGVYPFYLAILFEIINIALVTILRA</sequence>
<feature type="domain" description="Major facilitator superfamily (MFS) profile" evidence="8">
    <location>
        <begin position="6"/>
        <end position="385"/>
    </location>
</feature>
<evidence type="ECO:0000256" key="3">
    <source>
        <dbReference type="ARBA" id="ARBA00022475"/>
    </source>
</evidence>
<keyword evidence="4 7" id="KW-0812">Transmembrane</keyword>
<feature type="transmembrane region" description="Helical" evidence="7">
    <location>
        <begin position="246"/>
        <end position="267"/>
    </location>
</feature>
<evidence type="ECO:0000259" key="8">
    <source>
        <dbReference type="PROSITE" id="PS50850"/>
    </source>
</evidence>
<feature type="transmembrane region" description="Helical" evidence="7">
    <location>
        <begin position="276"/>
        <end position="294"/>
    </location>
</feature>
<dbReference type="CDD" id="cd17325">
    <property type="entry name" value="MFS_MdtG_SLC18_like"/>
    <property type="match status" value="1"/>
</dbReference>
<dbReference type="InterPro" id="IPR005828">
    <property type="entry name" value="MFS_sugar_transport-like"/>
</dbReference>
<protein>
    <recommendedName>
        <fullName evidence="8">Major facilitator superfamily (MFS) profile domain-containing protein</fullName>
    </recommendedName>
</protein>
<keyword evidence="6 7" id="KW-0472">Membrane</keyword>
<keyword evidence="5 7" id="KW-1133">Transmembrane helix</keyword>
<gene>
    <name evidence="9" type="ORF">AC482_05545</name>
</gene>
<dbReference type="PANTHER" id="PTHR23517:SF3">
    <property type="entry name" value="INTEGRAL MEMBRANE TRANSPORT PROTEIN"/>
    <property type="match status" value="1"/>
</dbReference>
<organism evidence="9 10">
    <name type="scientific">miscellaneous Crenarchaeota group-15 archaeon DG-45</name>
    <dbReference type="NCBI Taxonomy" id="1685127"/>
    <lineage>
        <taxon>Archaea</taxon>
        <taxon>Candidatus Bathyarchaeota</taxon>
        <taxon>MCG-15</taxon>
    </lineage>
</organism>
<dbReference type="PANTHER" id="PTHR23517">
    <property type="entry name" value="RESISTANCE PROTEIN MDTM, PUTATIVE-RELATED-RELATED"/>
    <property type="match status" value="1"/>
</dbReference>
<dbReference type="AlphaFoldDB" id="A0A0M0BMK5"/>
<evidence type="ECO:0000313" key="9">
    <source>
        <dbReference type="EMBL" id="KON29783.1"/>
    </source>
</evidence>
<comment type="caution">
    <text evidence="9">The sequence shown here is derived from an EMBL/GenBank/DDBJ whole genome shotgun (WGS) entry which is preliminary data.</text>
</comment>
<dbReference type="Gene3D" id="1.20.1720.10">
    <property type="entry name" value="Multidrug resistance protein D"/>
    <property type="match status" value="1"/>
</dbReference>
<dbReference type="GO" id="GO:0005886">
    <property type="term" value="C:plasma membrane"/>
    <property type="evidence" value="ECO:0007669"/>
    <property type="project" value="UniProtKB-SubCell"/>
</dbReference>
<feature type="transmembrane region" description="Helical" evidence="7">
    <location>
        <begin position="131"/>
        <end position="154"/>
    </location>
</feature>
<dbReference type="Pfam" id="PF00083">
    <property type="entry name" value="Sugar_tr"/>
    <property type="match status" value="1"/>
</dbReference>
<accession>A0A0M0BMK5</accession>
<keyword evidence="3" id="KW-1003">Cell membrane</keyword>
<feature type="transmembrane region" description="Helical" evidence="7">
    <location>
        <begin position="101"/>
        <end position="119"/>
    </location>
</feature>
<dbReference type="Proteomes" id="UP000037210">
    <property type="component" value="Unassembled WGS sequence"/>
</dbReference>
<feature type="transmembrane region" description="Helical" evidence="7">
    <location>
        <begin position="160"/>
        <end position="178"/>
    </location>
</feature>
<proteinExistence type="predicted"/>
<dbReference type="InterPro" id="IPR050171">
    <property type="entry name" value="MFS_Transporters"/>
</dbReference>
<evidence type="ECO:0000256" key="4">
    <source>
        <dbReference type="ARBA" id="ARBA00022692"/>
    </source>
</evidence>
<feature type="transmembrane region" description="Helical" evidence="7">
    <location>
        <begin position="7"/>
        <end position="32"/>
    </location>
</feature>
<dbReference type="InterPro" id="IPR020846">
    <property type="entry name" value="MFS_dom"/>
</dbReference>
<evidence type="ECO:0000256" key="7">
    <source>
        <dbReference type="SAM" id="Phobius"/>
    </source>
</evidence>
<keyword evidence="2" id="KW-0813">Transport</keyword>
<comment type="subcellular location">
    <subcellularLocation>
        <location evidence="1">Cell membrane</location>
        <topology evidence="1">Multi-pass membrane protein</topology>
    </subcellularLocation>
</comment>
<evidence type="ECO:0000256" key="6">
    <source>
        <dbReference type="ARBA" id="ARBA00023136"/>
    </source>
</evidence>
<feature type="transmembrane region" description="Helical" evidence="7">
    <location>
        <begin position="38"/>
        <end position="60"/>
    </location>
</feature>
<evidence type="ECO:0000256" key="5">
    <source>
        <dbReference type="ARBA" id="ARBA00022989"/>
    </source>
</evidence>
<evidence type="ECO:0000256" key="1">
    <source>
        <dbReference type="ARBA" id="ARBA00004651"/>
    </source>
</evidence>
<evidence type="ECO:0000313" key="10">
    <source>
        <dbReference type="Proteomes" id="UP000037210"/>
    </source>
</evidence>
<feature type="transmembrane region" description="Helical" evidence="7">
    <location>
        <begin position="300"/>
        <end position="322"/>
    </location>
</feature>
<feature type="transmembrane region" description="Helical" evidence="7">
    <location>
        <begin position="366"/>
        <end position="383"/>
    </location>
</feature>
<dbReference type="PROSITE" id="PS00216">
    <property type="entry name" value="SUGAR_TRANSPORT_1"/>
    <property type="match status" value="2"/>
</dbReference>
<reference evidence="9 10" key="1">
    <citation type="submission" date="2015-06" db="EMBL/GenBank/DDBJ databases">
        <title>New insights into the roles of widespread benthic archaea in carbon and nitrogen cycling.</title>
        <authorList>
            <person name="Lazar C.S."/>
            <person name="Baker B.J."/>
            <person name="Seitz K.W."/>
            <person name="Hyde A.S."/>
            <person name="Dick G.J."/>
            <person name="Hinrichs K.-U."/>
            <person name="Teske A.P."/>
        </authorList>
    </citation>
    <scope>NUCLEOTIDE SEQUENCE [LARGE SCALE GENOMIC DNA]</scope>
    <source>
        <strain evidence="9">DG-45</strain>
    </source>
</reference>
<dbReference type="InterPro" id="IPR036259">
    <property type="entry name" value="MFS_trans_sf"/>
</dbReference>